<dbReference type="EMBL" id="MGHH01000007">
    <property type="protein sequence ID" value="OGM65016.1"/>
    <property type="molecule type" value="Genomic_DNA"/>
</dbReference>
<name>A0A1F8BLT4_9BACT</name>
<dbReference type="AlphaFoldDB" id="A0A1F8BLT4"/>
<accession>A0A1F8BLT4</accession>
<reference evidence="1 2" key="1">
    <citation type="journal article" date="2016" name="Nat. Commun.">
        <title>Thousands of microbial genomes shed light on interconnected biogeochemical processes in an aquifer system.</title>
        <authorList>
            <person name="Anantharaman K."/>
            <person name="Brown C.T."/>
            <person name="Hug L.A."/>
            <person name="Sharon I."/>
            <person name="Castelle C.J."/>
            <person name="Probst A.J."/>
            <person name="Thomas B.C."/>
            <person name="Singh A."/>
            <person name="Wilkins M.J."/>
            <person name="Karaoz U."/>
            <person name="Brodie E.L."/>
            <person name="Williams K.H."/>
            <person name="Hubbard S.S."/>
            <person name="Banfield J.F."/>
        </authorList>
    </citation>
    <scope>NUCLEOTIDE SEQUENCE [LARGE SCALE GENOMIC DNA]</scope>
</reference>
<dbReference type="Gene3D" id="3.20.20.70">
    <property type="entry name" value="Aldolase class I"/>
    <property type="match status" value="1"/>
</dbReference>
<gene>
    <name evidence="1" type="ORF">A2893_05160</name>
</gene>
<evidence type="ECO:0008006" key="3">
    <source>
        <dbReference type="Google" id="ProtNLM"/>
    </source>
</evidence>
<evidence type="ECO:0000313" key="2">
    <source>
        <dbReference type="Proteomes" id="UP000176725"/>
    </source>
</evidence>
<proteinExistence type="predicted"/>
<dbReference type="Proteomes" id="UP000176725">
    <property type="component" value="Unassembled WGS sequence"/>
</dbReference>
<evidence type="ECO:0000313" key="1">
    <source>
        <dbReference type="EMBL" id="OGM65016.1"/>
    </source>
</evidence>
<dbReference type="STRING" id="1802521.A2893_05160"/>
<dbReference type="SUPFAM" id="SSF51412">
    <property type="entry name" value="Inosine monophosphate dehydrogenase (IMPDH)"/>
    <property type="match status" value="1"/>
</dbReference>
<sequence length="565" mass="63265">MPKTKAINYSVAEIKGKKVKTPIYQLNEPYSEEMQRIRFNELSSAGVNFAYSLETLAENTPKTRKLKANHYRPIIKTQSDFYSRYRFSVDSPSIGVVLTNIDFGRIQRNGNGEPVFFQMGPARRTLALAQRALFFDDNHNENIYTEIEKLERGKLKIPSRSNRRSPTIEEALGIKGPGKPALYTPAISELGYKKISSYKLLSRREIVGTGLFNIVGKYPRKIIGLGAMPPISGWIDTLVMSAIGHMISFIPRSSVFALNFEDRIKLAKKTRDIIDGLQIETGWKEKVFRNVGAALGAENPKEELKMAIRLHNEAGISVFRIYTIGSDPRVIQTAKLLRQKFGREVEIFVGQVADKNQSERLVTPDIAVDGLIFGHGGGQQCTSAINGMAITTLEDVYELTLDRKFNNTSILLEGGVGRSIGTALIIGVDAVLGNQKFVRGTIETGDLFVLNNKDKICQPYPGTASPVTQIIESEDGQLRVKRTDAAGRTYYTEGKPGLMYYEAKACSMAFWINEYLRHAARTLADLGVENIFELRTFLSKDKREFLRIMSEKTQYLSEAHGNFNT</sequence>
<comment type="caution">
    <text evidence="1">The sequence shown here is derived from an EMBL/GenBank/DDBJ whole genome shotgun (WGS) entry which is preliminary data.</text>
</comment>
<dbReference type="InterPro" id="IPR013785">
    <property type="entry name" value="Aldolase_TIM"/>
</dbReference>
<organism evidence="1 2">
    <name type="scientific">Candidatus Woesebacteria bacterium RIFCSPLOWO2_01_FULL_39_25</name>
    <dbReference type="NCBI Taxonomy" id="1802521"/>
    <lineage>
        <taxon>Bacteria</taxon>
        <taxon>Candidatus Woeseibacteriota</taxon>
    </lineage>
</organism>
<protein>
    <recommendedName>
        <fullName evidence="3">IMP dehydrogenase/GMP reductase domain-containing protein</fullName>
    </recommendedName>
</protein>